<evidence type="ECO:0000256" key="4">
    <source>
        <dbReference type="ARBA" id="ARBA00023203"/>
    </source>
</evidence>
<dbReference type="CTD" id="81873"/>
<name>A0A8B7U5Y8_CASCN</name>
<dbReference type="PANTHER" id="PTHR12644">
    <property type="entry name" value="ARP2/3 COMPLEX 16 KD SUBUNIT P16-ARC"/>
    <property type="match status" value="1"/>
</dbReference>
<proteinExistence type="inferred from homology"/>
<keyword evidence="5 6" id="KW-0206">Cytoskeleton</keyword>
<dbReference type="GO" id="GO:0034314">
    <property type="term" value="P:Arp2/3 complex-mediated actin nucleation"/>
    <property type="evidence" value="ECO:0007669"/>
    <property type="project" value="InterPro"/>
</dbReference>
<sequence length="176" mass="19739">MARNTLSSRFRRVDIDEFDENKFVDEQEEAAAAAGEPGPDPSEVDGLLRQGDMLRAFHAALRNSPVNTKNQAVKERAQGVVLKVLTNFKSSEIEQAVQSLDRNGIDLLMKYIYKGFEKPTENSSAVLLQWHEKTCYPEDYQIMSQTPVNGIQFPSGSLGRSWDERSSLELLPSEAC</sequence>
<dbReference type="Pfam" id="PF04699">
    <property type="entry name" value="P16-Arc"/>
    <property type="match status" value="1"/>
</dbReference>
<accession>A0A8B7U5Y8</accession>
<dbReference type="AlphaFoldDB" id="A0A8B7U5Y8"/>
<dbReference type="InterPro" id="IPR006789">
    <property type="entry name" value="ARPC5"/>
</dbReference>
<comment type="function">
    <text evidence="6">Functions as component of the Arp2/3 complex which is involved in regulation of actin polymerization and together with an activating nucleation-promoting factor (NPF) mediates the formation of branched actin networks. Arp2/3 complex plays a critical role in the control of cell morphogenesis via the modulation of cell polarity development.</text>
</comment>
<keyword evidence="3" id="KW-0963">Cytoplasm</keyword>
<dbReference type="SUPFAM" id="SSF69103">
    <property type="entry name" value="Arp2/3 complex 16 kDa subunit ARPC5"/>
    <property type="match status" value="1"/>
</dbReference>
<dbReference type="FunFam" id="1.25.40.190:FF:000001">
    <property type="entry name" value="Actin-related protein 2/3 complex subunit 5"/>
    <property type="match status" value="1"/>
</dbReference>
<comment type="subcellular location">
    <subcellularLocation>
        <location evidence="1">Cytoplasm</location>
        <location evidence="1">Cytoskeleton</location>
    </subcellularLocation>
</comment>
<evidence type="ECO:0000256" key="1">
    <source>
        <dbReference type="ARBA" id="ARBA00004245"/>
    </source>
</evidence>
<evidence type="ECO:0000256" key="6">
    <source>
        <dbReference type="RuleBase" id="RU004301"/>
    </source>
</evidence>
<gene>
    <name evidence="7" type="primary">Arpc5l</name>
</gene>
<dbReference type="GO" id="GO:0030833">
    <property type="term" value="P:regulation of actin filament polymerization"/>
    <property type="evidence" value="ECO:0007669"/>
    <property type="project" value="InterPro"/>
</dbReference>
<dbReference type="RefSeq" id="XP_020014841.1">
    <property type="nucleotide sequence ID" value="XM_020159252.1"/>
</dbReference>
<dbReference type="GO" id="GO:0003779">
    <property type="term" value="F:actin binding"/>
    <property type="evidence" value="ECO:0007669"/>
    <property type="project" value="UniProtKB-KW"/>
</dbReference>
<keyword evidence="4" id="KW-0009">Actin-binding</keyword>
<reference evidence="7" key="1">
    <citation type="submission" date="2025-08" db="UniProtKB">
        <authorList>
            <consortium name="RefSeq"/>
        </authorList>
    </citation>
    <scope>IDENTIFICATION</scope>
    <source>
        <tissue evidence="7">Leukocyte</tissue>
    </source>
</reference>
<dbReference type="GO" id="GO:0005885">
    <property type="term" value="C:Arp2/3 protein complex"/>
    <property type="evidence" value="ECO:0007669"/>
    <property type="project" value="InterPro"/>
</dbReference>
<comment type="similarity">
    <text evidence="2 6">Belongs to the ARPC5 family.</text>
</comment>
<dbReference type="Gene3D" id="1.25.40.190">
    <property type="entry name" value="Actin-related protein 2/3 complex subunit 5"/>
    <property type="match status" value="1"/>
</dbReference>
<protein>
    <recommendedName>
        <fullName evidence="6">Actin-related protein 2/3 complex subunit 5</fullName>
    </recommendedName>
</protein>
<evidence type="ECO:0000256" key="5">
    <source>
        <dbReference type="ARBA" id="ARBA00023212"/>
    </source>
</evidence>
<dbReference type="OrthoDB" id="429520at2759"/>
<evidence type="ECO:0000256" key="3">
    <source>
        <dbReference type="ARBA" id="ARBA00022490"/>
    </source>
</evidence>
<organism evidence="7">
    <name type="scientific">Castor canadensis</name>
    <name type="common">American beaver</name>
    <dbReference type="NCBI Taxonomy" id="51338"/>
    <lineage>
        <taxon>Eukaryota</taxon>
        <taxon>Metazoa</taxon>
        <taxon>Chordata</taxon>
        <taxon>Craniata</taxon>
        <taxon>Vertebrata</taxon>
        <taxon>Euteleostomi</taxon>
        <taxon>Mammalia</taxon>
        <taxon>Eutheria</taxon>
        <taxon>Euarchontoglires</taxon>
        <taxon>Glires</taxon>
        <taxon>Rodentia</taxon>
        <taxon>Castorimorpha</taxon>
        <taxon>Castoridae</taxon>
        <taxon>Castor</taxon>
    </lineage>
</organism>
<dbReference type="InterPro" id="IPR036743">
    <property type="entry name" value="ARPC5_sf"/>
</dbReference>
<dbReference type="KEGG" id="ccan:109683429"/>
<evidence type="ECO:0000256" key="2">
    <source>
        <dbReference type="ARBA" id="ARBA00006084"/>
    </source>
</evidence>
<evidence type="ECO:0000313" key="7">
    <source>
        <dbReference type="RefSeq" id="XP_020014841.1"/>
    </source>
</evidence>